<protein>
    <submittedName>
        <fullName evidence="1">Uncharacterized protein</fullName>
    </submittedName>
</protein>
<proteinExistence type="predicted"/>
<name>A0A654DQC8_SPHMU</name>
<gene>
    <name evidence="1" type="ORF">SPHINGO8BC_70071</name>
</gene>
<accession>A0A654DQC8</accession>
<organism evidence="1 2">
    <name type="scientific">Sphingobacterium multivorum</name>
    <dbReference type="NCBI Taxonomy" id="28454"/>
    <lineage>
        <taxon>Bacteria</taxon>
        <taxon>Pseudomonadati</taxon>
        <taxon>Bacteroidota</taxon>
        <taxon>Sphingobacteriia</taxon>
        <taxon>Sphingobacteriales</taxon>
        <taxon>Sphingobacteriaceae</taxon>
        <taxon>Sphingobacterium</taxon>
    </lineage>
</organism>
<dbReference type="EMBL" id="CABWMV010000026">
    <property type="protein sequence ID" value="VXD06576.1"/>
    <property type="molecule type" value="Genomic_DNA"/>
</dbReference>
<dbReference type="Proteomes" id="UP000432350">
    <property type="component" value="Unassembled WGS sequence"/>
</dbReference>
<sequence>MNAWPVSQHRLNAEAKKALHVILKQENVNKERKNYCLILLFSQAYNDKQIWYKCS</sequence>
<reference evidence="1 2" key="1">
    <citation type="submission" date="2019-10" db="EMBL/GenBank/DDBJ databases">
        <authorList>
            <person name="Karimi E."/>
        </authorList>
    </citation>
    <scope>NUCLEOTIDE SEQUENCE [LARGE SCALE GENOMIC DNA]</scope>
    <source>
        <strain evidence="1">Sphingobacterium sp. 8BC</strain>
    </source>
</reference>
<evidence type="ECO:0000313" key="1">
    <source>
        <dbReference type="EMBL" id="VXD06576.1"/>
    </source>
</evidence>
<dbReference type="AlphaFoldDB" id="A0A654DQC8"/>
<evidence type="ECO:0000313" key="2">
    <source>
        <dbReference type="Proteomes" id="UP000432350"/>
    </source>
</evidence>